<name>A0ABT2MML7_9CYAN</name>
<gene>
    <name evidence="1" type="ORF">NG799_00345</name>
</gene>
<evidence type="ECO:0000313" key="1">
    <source>
        <dbReference type="EMBL" id="MCT7964776.1"/>
    </source>
</evidence>
<dbReference type="Proteomes" id="UP001525890">
    <property type="component" value="Unassembled WGS sequence"/>
</dbReference>
<accession>A0ABT2MML7</accession>
<dbReference type="RefSeq" id="WP_368004534.1">
    <property type="nucleotide sequence ID" value="NZ_JAMXFF010000001.1"/>
</dbReference>
<comment type="caution">
    <text evidence="1">The sequence shown here is derived from an EMBL/GenBank/DDBJ whole genome shotgun (WGS) entry which is preliminary data.</text>
</comment>
<reference evidence="1 2" key="1">
    <citation type="journal article" date="2022" name="Front. Microbiol.">
        <title>High genomic differentiation and limited gene flow indicate recent cryptic speciation within the genus Laspinema (cyanobacteria).</title>
        <authorList>
            <person name="Stanojkovic A."/>
            <person name="Skoupy S."/>
            <person name="Skaloud P."/>
            <person name="Dvorak P."/>
        </authorList>
    </citation>
    <scope>NUCLEOTIDE SEQUENCE [LARGE SCALE GENOMIC DNA]</scope>
    <source>
        <strain evidence="1 2">D2a</strain>
    </source>
</reference>
<evidence type="ECO:0000313" key="2">
    <source>
        <dbReference type="Proteomes" id="UP001525890"/>
    </source>
</evidence>
<protein>
    <submittedName>
        <fullName evidence="1">Uncharacterized protein</fullName>
    </submittedName>
</protein>
<sequence>MYTTQPDPDGLGVRGNRSLASCTLADLPLELHPDGKIDEGDRPTDGSKLWVIMTIFYWQPSDPA</sequence>
<dbReference type="EMBL" id="JAMXFF010000001">
    <property type="protein sequence ID" value="MCT7964776.1"/>
    <property type="molecule type" value="Genomic_DNA"/>
</dbReference>
<organism evidence="1 2">
    <name type="scientific">Laspinema palackyanum D2a</name>
    <dbReference type="NCBI Taxonomy" id="2953684"/>
    <lineage>
        <taxon>Bacteria</taxon>
        <taxon>Bacillati</taxon>
        <taxon>Cyanobacteriota</taxon>
        <taxon>Cyanophyceae</taxon>
        <taxon>Oscillatoriophycideae</taxon>
        <taxon>Oscillatoriales</taxon>
        <taxon>Laspinemataceae</taxon>
        <taxon>Laspinema</taxon>
        <taxon>Laspinema palackyanum</taxon>
    </lineage>
</organism>
<proteinExistence type="predicted"/>
<keyword evidence="2" id="KW-1185">Reference proteome</keyword>